<dbReference type="EMBL" id="CP015331">
    <property type="protein sequence ID" value="ANA43918.1"/>
    <property type="molecule type" value="Genomic_DNA"/>
</dbReference>
<dbReference type="Pfam" id="PF01441">
    <property type="entry name" value="Lipoprotein_6"/>
    <property type="match status" value="1"/>
</dbReference>
<evidence type="ECO:0000256" key="8">
    <source>
        <dbReference type="ARBA" id="ARBA00023288"/>
    </source>
</evidence>
<comment type="function">
    <text evidence="1">The Vlp and Vsp proteins are antigenically distinct proteins, only one vlp or vsp gene is transcriptionally active at any one time. Switching between these genes is a mechanism of host immune response evasion.</text>
</comment>
<comment type="subcellular location">
    <subcellularLocation>
        <location evidence="2">Cell outer membrane</location>
        <topology evidence="2">Lipid-anchor</topology>
    </subcellularLocation>
</comment>
<evidence type="ECO:0000256" key="3">
    <source>
        <dbReference type="ARBA" id="ARBA00008719"/>
    </source>
</evidence>
<keyword evidence="8" id="KW-0449">Lipoprotein</keyword>
<organism evidence="9 10">
    <name type="scientific">Borrelia hermsii HS1</name>
    <dbReference type="NCBI Taxonomy" id="1867252"/>
    <lineage>
        <taxon>Bacteria</taxon>
        <taxon>Pseudomonadati</taxon>
        <taxon>Spirochaetota</taxon>
        <taxon>Spirochaetia</taxon>
        <taxon>Spirochaetales</taxon>
        <taxon>Borreliaceae</taxon>
        <taxon>Borrelia</taxon>
    </lineage>
</organism>
<accession>A0ABM7DWA6</accession>
<keyword evidence="5" id="KW-0472">Membrane</keyword>
<reference evidence="9 10" key="2">
    <citation type="journal article" date="1990" name="Proc. Natl. Acad. Sci. U.S.A.">
        <title>Juxtaposition of expressed variable antigen genes with a conserved telomere in the bacterium Borrelia hermsii.</title>
        <authorList>
            <person name="Kitten T."/>
            <person name="Barbour A.G."/>
        </authorList>
    </citation>
    <scope>NUCLEOTIDE SEQUENCE [LARGE SCALE GENOMIC DNA]</scope>
    <source>
        <strain evidence="9 10">HS1</strain>
    </source>
</reference>
<reference evidence="9 10" key="3">
    <citation type="journal article" date="2006" name="Mol. Microbiol.">
        <title>Antigenic variation by Borrelia hermsii occurs through recombination between extragenic repetitive elements on linear plasmids.</title>
        <authorList>
            <person name="Dai Q."/>
            <person name="Restrepo B.I."/>
            <person name="Porcella S.F."/>
            <person name="Raffel S.J."/>
            <person name="Schwan T.G."/>
            <person name="Barbour A.G."/>
        </authorList>
    </citation>
    <scope>NUCLEOTIDE SEQUENCE [LARGE SCALE GENOMIC DNA]</scope>
    <source>
        <strain evidence="9 10">HS1</strain>
    </source>
</reference>
<evidence type="ECO:0000256" key="6">
    <source>
        <dbReference type="ARBA" id="ARBA00023139"/>
    </source>
</evidence>
<dbReference type="RefSeq" id="WP_236842443.1">
    <property type="nucleotide sequence ID" value="NZ_CP015331.1"/>
</dbReference>
<keyword evidence="9" id="KW-0614">Plasmid</keyword>
<dbReference type="InterPro" id="IPR001800">
    <property type="entry name" value="Lipoprotein_OspC"/>
</dbReference>
<keyword evidence="7" id="KW-0998">Cell outer membrane</keyword>
<keyword evidence="10" id="KW-1185">Reference proteome</keyword>
<name>A0ABM7DWA6_BORHE</name>
<comment type="similarity">
    <text evidence="3">Belongs to the variable small protein (Vsp) family.</text>
</comment>
<reference evidence="9 10" key="1">
    <citation type="journal article" date="1985" name="Nature">
        <title>Transposition of structural genes to an expression sequence on a linear plasmid causes antigenic variation in the bacterium Borrelia hermsii.</title>
        <authorList>
            <person name="Plasterk R.H."/>
            <person name="Simon M.I."/>
            <person name="Barbour A.G."/>
        </authorList>
    </citation>
    <scope>NUCLEOTIDE SEQUENCE [LARGE SCALE GENOMIC DNA]</scope>
    <source>
        <strain evidence="9 10">HS1</strain>
    </source>
</reference>
<geneLocation type="plasmid" evidence="9 10">
    <name>lpN31</name>
</geneLocation>
<dbReference type="Gene3D" id="1.20.120.240">
    <property type="entry name" value="Lipoprotein, type 6"/>
    <property type="match status" value="1"/>
</dbReference>
<keyword evidence="4" id="KW-0732">Signal</keyword>
<evidence type="ECO:0000256" key="1">
    <source>
        <dbReference type="ARBA" id="ARBA00003932"/>
    </source>
</evidence>
<dbReference type="SUPFAM" id="SSF63515">
    <property type="entry name" value="Outer surface protein C (OspC)"/>
    <property type="match status" value="1"/>
</dbReference>
<evidence type="ECO:0000256" key="7">
    <source>
        <dbReference type="ARBA" id="ARBA00023237"/>
    </source>
</evidence>
<dbReference type="Proteomes" id="UP000078430">
    <property type="component" value="Plasmid lpN31"/>
</dbReference>
<gene>
    <name evidence="9" type="primary">vsp8</name>
    <name evidence="9" type="ORF">AXX13_N12</name>
</gene>
<proteinExistence type="inferred from homology"/>
<evidence type="ECO:0000256" key="2">
    <source>
        <dbReference type="ARBA" id="ARBA00004459"/>
    </source>
</evidence>
<protein>
    <submittedName>
        <fullName evidence="9">Vsp8</fullName>
    </submittedName>
</protein>
<dbReference type="InterPro" id="IPR036437">
    <property type="entry name" value="OspC-like_sf"/>
</dbReference>
<evidence type="ECO:0000256" key="4">
    <source>
        <dbReference type="ARBA" id="ARBA00022729"/>
    </source>
</evidence>
<sequence length="216" mass="22940">MCASNNCENKKIKCDNNDFVLFVSYGSAGPAEQGQVTKSDGTVLDLAKISAKIKEASTFVASVKEVETLVKSIDELAKAIGKKIKQNSEDLEVDNGKNNKNGELVAGAFQVMLTVKAKLEKLGNTPEISEELKGKITDSKSKCKEFVDKVKADSDISKAEATDEHVKKAIDQVNAPAGEKGVVELVKLNKSIGELLKAANAAAEAAIAELTAPAKF</sequence>
<keyword evidence="6" id="KW-0564">Palmitate</keyword>
<evidence type="ECO:0000313" key="9">
    <source>
        <dbReference type="EMBL" id="ANA43918.1"/>
    </source>
</evidence>
<evidence type="ECO:0000256" key="5">
    <source>
        <dbReference type="ARBA" id="ARBA00023136"/>
    </source>
</evidence>
<evidence type="ECO:0000313" key="10">
    <source>
        <dbReference type="Proteomes" id="UP000078430"/>
    </source>
</evidence>
<reference evidence="9 10" key="4">
    <citation type="journal article" date="2016" name="Genome Announc.">
        <title>Chromosome and Plasmids of the Tick-Borne Relapsing Fever Agent Borrelia hermsii.</title>
        <authorList>
            <person name="Barbour A.G."/>
        </authorList>
    </citation>
    <scope>NUCLEOTIDE SEQUENCE [LARGE SCALE GENOMIC DNA]</scope>
    <source>
        <strain evidence="9 10">HS1</strain>
    </source>
</reference>